<organism evidence="5 6">
    <name type="scientific">Pelagovum pacificum</name>
    <dbReference type="NCBI Taxonomy" id="2588711"/>
    <lineage>
        <taxon>Bacteria</taxon>
        <taxon>Pseudomonadati</taxon>
        <taxon>Pseudomonadota</taxon>
        <taxon>Alphaproteobacteria</taxon>
        <taxon>Rhodobacterales</taxon>
        <taxon>Paracoccaceae</taxon>
        <taxon>Pelagovum</taxon>
    </lineage>
</organism>
<dbReference type="EMBL" id="VFFF01000001">
    <property type="protein sequence ID" value="TNY32999.1"/>
    <property type="molecule type" value="Genomic_DNA"/>
</dbReference>
<dbReference type="GO" id="GO:0046872">
    <property type="term" value="F:metal ion binding"/>
    <property type="evidence" value="ECO:0007669"/>
    <property type="project" value="UniProtKB-KW"/>
</dbReference>
<gene>
    <name evidence="5" type="ORF">FHY64_06905</name>
</gene>
<reference evidence="5 6" key="1">
    <citation type="submission" date="2019-06" db="EMBL/GenBank/DDBJ databases">
        <title>Genome of new Rhodobacteraceae sp. SM1903.</title>
        <authorList>
            <person name="Ren X."/>
        </authorList>
    </citation>
    <scope>NUCLEOTIDE SEQUENCE [LARGE SCALE GENOMIC DNA]</scope>
    <source>
        <strain evidence="5 6">SM1903</strain>
    </source>
</reference>
<dbReference type="PROSITE" id="PS00523">
    <property type="entry name" value="SULFATASE_1"/>
    <property type="match status" value="1"/>
</dbReference>
<dbReference type="RefSeq" id="WP_140193682.1">
    <property type="nucleotide sequence ID" value="NZ_CP065915.1"/>
</dbReference>
<evidence type="ECO:0000256" key="1">
    <source>
        <dbReference type="ARBA" id="ARBA00008779"/>
    </source>
</evidence>
<comment type="similarity">
    <text evidence="1">Belongs to the sulfatase family.</text>
</comment>
<evidence type="ECO:0000256" key="2">
    <source>
        <dbReference type="ARBA" id="ARBA00022723"/>
    </source>
</evidence>
<dbReference type="AlphaFoldDB" id="A0A5C5GG79"/>
<keyword evidence="6" id="KW-1185">Reference proteome</keyword>
<name>A0A5C5GG79_9RHOB</name>
<evidence type="ECO:0000259" key="4">
    <source>
        <dbReference type="Pfam" id="PF00884"/>
    </source>
</evidence>
<evidence type="ECO:0000313" key="6">
    <source>
        <dbReference type="Proteomes" id="UP000314011"/>
    </source>
</evidence>
<dbReference type="InterPro" id="IPR017850">
    <property type="entry name" value="Alkaline_phosphatase_core_sf"/>
</dbReference>
<evidence type="ECO:0000256" key="3">
    <source>
        <dbReference type="ARBA" id="ARBA00022801"/>
    </source>
</evidence>
<dbReference type="GO" id="GO:0008484">
    <property type="term" value="F:sulfuric ester hydrolase activity"/>
    <property type="evidence" value="ECO:0007669"/>
    <property type="project" value="TreeGrafter"/>
</dbReference>
<dbReference type="Proteomes" id="UP000314011">
    <property type="component" value="Unassembled WGS sequence"/>
</dbReference>
<dbReference type="Pfam" id="PF00884">
    <property type="entry name" value="Sulfatase"/>
    <property type="match status" value="1"/>
</dbReference>
<dbReference type="GO" id="GO:0005737">
    <property type="term" value="C:cytoplasm"/>
    <property type="evidence" value="ECO:0007669"/>
    <property type="project" value="TreeGrafter"/>
</dbReference>
<accession>A0A5C5GG79</accession>
<comment type="caution">
    <text evidence="5">The sequence shown here is derived from an EMBL/GenBank/DDBJ whole genome shotgun (WGS) entry which is preliminary data.</text>
</comment>
<dbReference type="InterPro" id="IPR024607">
    <property type="entry name" value="Sulfatase_CS"/>
</dbReference>
<protein>
    <submittedName>
        <fullName evidence="5">DUF4976 domain-containing protein</fullName>
    </submittedName>
</protein>
<dbReference type="Gene3D" id="3.40.720.10">
    <property type="entry name" value="Alkaline Phosphatase, subunit A"/>
    <property type="match status" value="1"/>
</dbReference>
<dbReference type="OrthoDB" id="9795675at2"/>
<evidence type="ECO:0000313" key="5">
    <source>
        <dbReference type="EMBL" id="TNY32999.1"/>
    </source>
</evidence>
<dbReference type="SUPFAM" id="SSF53649">
    <property type="entry name" value="Alkaline phosphatase-like"/>
    <property type="match status" value="1"/>
</dbReference>
<sequence length="488" mass="55680">MTDRPNILWICTDQQRFDTLGCYGNTFVKTPNIDRLAEEGVLFENTYSQSPVCTPSRASFLTGRYPRTTRTRQNGQDIPEDERLISRLLADGGYTCGLSGKLHLSACHPSVAPDHERRIDDGYAAFHWSHHPVPLMKRGATGNNWATNEYDLWLRERGKGVTSTPVEEGSHVTYGMPEEDHQTTWCAQKAITFIEAHEELDRPWMFSVNIFDPHHPFDPPEEYLKPYLDRLDEIELPNYEDGELETKTLLQKLDHAGAYGGRAGFDYDKMTEREHKLVRAAYWAMCDLIDSQVGRMLEALDRTGQRDDTIVIFMSDHGEMLGDHGIYLKGPYFYEEAVHVPLIISGPGFQKGKRVKGLAELIDLAPTLLEAAGLPIYEGMQGQSILPQLTTDAESDKQDVYCEYYNAMPWHPADVNPQATMVFDGRYKISLYHTDGEVELYDLETDPKERTNIWHDTGNDALKVKLLQRVCDRMAWTVDPLPVRRAEF</sequence>
<dbReference type="PANTHER" id="PTHR45953:SF1">
    <property type="entry name" value="IDURONATE 2-SULFATASE"/>
    <property type="match status" value="1"/>
</dbReference>
<dbReference type="InterPro" id="IPR000917">
    <property type="entry name" value="Sulfatase_N"/>
</dbReference>
<keyword evidence="3" id="KW-0378">Hydrolase</keyword>
<feature type="domain" description="Sulfatase N-terminal" evidence="4">
    <location>
        <begin position="5"/>
        <end position="373"/>
    </location>
</feature>
<dbReference type="PANTHER" id="PTHR45953">
    <property type="entry name" value="IDURONATE 2-SULFATASE"/>
    <property type="match status" value="1"/>
</dbReference>
<proteinExistence type="inferred from homology"/>
<keyword evidence="2" id="KW-0479">Metal-binding</keyword>